<evidence type="ECO:0000313" key="1">
    <source>
        <dbReference type="EMBL" id="EIG24930.1"/>
    </source>
</evidence>
<name>I2NGG9_NEISI</name>
<gene>
    <name evidence="1" type="ORF">HMPREF1051_1918</name>
</gene>
<accession>I2NGG9</accession>
<dbReference type="EMBL" id="AJMT01000185">
    <property type="protein sequence ID" value="EIG24930.1"/>
    <property type="molecule type" value="Genomic_DNA"/>
</dbReference>
<comment type="caution">
    <text evidence="1">The sequence shown here is derived from an EMBL/GenBank/DDBJ whole genome shotgun (WGS) entry which is preliminary data.</text>
</comment>
<protein>
    <submittedName>
        <fullName evidence="1">Uncharacterized protein</fullName>
    </submittedName>
</protein>
<dbReference type="AlphaFoldDB" id="I2NGG9"/>
<reference evidence="1 2" key="1">
    <citation type="submission" date="2012-04" db="EMBL/GenBank/DDBJ databases">
        <authorList>
            <person name="Harkins D.M."/>
            <person name="Madupu R."/>
            <person name="Durkin A.S."/>
            <person name="Torralba M."/>
            <person name="Methe B."/>
            <person name="Sutton G.G."/>
            <person name="Nelson K.E."/>
        </authorList>
    </citation>
    <scope>NUCLEOTIDE SEQUENCE [LARGE SCALE GENOMIC DNA]</scope>
    <source>
        <strain evidence="1 2">VK64</strain>
    </source>
</reference>
<organism evidence="1 2">
    <name type="scientific">Neisseria sicca VK64</name>
    <dbReference type="NCBI Taxonomy" id="1095748"/>
    <lineage>
        <taxon>Bacteria</taxon>
        <taxon>Pseudomonadati</taxon>
        <taxon>Pseudomonadota</taxon>
        <taxon>Betaproteobacteria</taxon>
        <taxon>Neisseriales</taxon>
        <taxon>Neisseriaceae</taxon>
        <taxon>Neisseria</taxon>
    </lineage>
</organism>
<sequence length="47" mass="5618">MRWRYYRIFDGVGFRIFVKRGRLKNGVSSFSDDLLYSVLPVRAFIQS</sequence>
<dbReference type="Proteomes" id="UP000004473">
    <property type="component" value="Unassembled WGS sequence"/>
</dbReference>
<evidence type="ECO:0000313" key="2">
    <source>
        <dbReference type="Proteomes" id="UP000004473"/>
    </source>
</evidence>
<proteinExistence type="predicted"/>